<gene>
    <name evidence="1" type="ORF">FZC75_08440</name>
</gene>
<protein>
    <submittedName>
        <fullName evidence="1">Uncharacterized protein</fullName>
    </submittedName>
</protein>
<dbReference type="RefSeq" id="WP_148978985.1">
    <property type="nucleotide sequence ID" value="NZ_JBNILI010000002.1"/>
</dbReference>
<dbReference type="OrthoDB" id="2890344at2"/>
<accession>A0A5D4TBK3</accession>
<reference evidence="1 2" key="1">
    <citation type="submission" date="2019-08" db="EMBL/GenBank/DDBJ databases">
        <title>Bacillus genomes from the desert of Cuatro Cienegas, Coahuila.</title>
        <authorList>
            <person name="Olmedo-Alvarez G."/>
        </authorList>
    </citation>
    <scope>NUCLEOTIDE SEQUENCE [LARGE SCALE GENOMIC DNA]</scope>
    <source>
        <strain evidence="1 2">CH98b_3T</strain>
    </source>
</reference>
<sequence>MYILRIVSMFTIFIVTALFNLNHSTPNSILAIYEKSFYFELENAPLVENPDDEGITGIVSNGNFFTNIFISHIAEQPGTKIKFHLVTVFYQGSYI</sequence>
<comment type="caution">
    <text evidence="1">The sequence shown here is derived from an EMBL/GenBank/DDBJ whole genome shotgun (WGS) entry which is preliminary data.</text>
</comment>
<evidence type="ECO:0000313" key="1">
    <source>
        <dbReference type="EMBL" id="TYS73073.1"/>
    </source>
</evidence>
<dbReference type="EMBL" id="VTET01000003">
    <property type="protein sequence ID" value="TYS73073.1"/>
    <property type="molecule type" value="Genomic_DNA"/>
</dbReference>
<name>A0A5D4TBK3_9BACI</name>
<proteinExistence type="predicted"/>
<organism evidence="1 2">
    <name type="scientific">Sutcliffiella horikoshii</name>
    <dbReference type="NCBI Taxonomy" id="79883"/>
    <lineage>
        <taxon>Bacteria</taxon>
        <taxon>Bacillati</taxon>
        <taxon>Bacillota</taxon>
        <taxon>Bacilli</taxon>
        <taxon>Bacillales</taxon>
        <taxon>Bacillaceae</taxon>
        <taxon>Sutcliffiella</taxon>
    </lineage>
</organism>
<evidence type="ECO:0000313" key="2">
    <source>
        <dbReference type="Proteomes" id="UP000324517"/>
    </source>
</evidence>
<dbReference type="Proteomes" id="UP000324517">
    <property type="component" value="Unassembled WGS sequence"/>
</dbReference>
<dbReference type="AlphaFoldDB" id="A0A5D4TBK3"/>